<dbReference type="GO" id="GO:0009289">
    <property type="term" value="C:pilus"/>
    <property type="evidence" value="ECO:0007669"/>
    <property type="project" value="InterPro"/>
</dbReference>
<proteinExistence type="predicted"/>
<dbReference type="Gene3D" id="2.60.40.1090">
    <property type="entry name" value="Fimbrial-type adhesion domain"/>
    <property type="match status" value="1"/>
</dbReference>
<dbReference type="AlphaFoldDB" id="A0A7H9K7A3"/>
<organism evidence="2 3">
    <name type="scientific">Escherichia marmotae</name>
    <dbReference type="NCBI Taxonomy" id="1499973"/>
    <lineage>
        <taxon>Bacteria</taxon>
        <taxon>Pseudomonadati</taxon>
        <taxon>Pseudomonadota</taxon>
        <taxon>Gammaproteobacteria</taxon>
        <taxon>Enterobacterales</taxon>
        <taxon>Enterobacteriaceae</taxon>
        <taxon>Escherichia</taxon>
    </lineage>
</organism>
<evidence type="ECO:0000256" key="1">
    <source>
        <dbReference type="SAM" id="SignalP"/>
    </source>
</evidence>
<feature type="signal peptide" evidence="1">
    <location>
        <begin position="1"/>
        <end position="18"/>
    </location>
</feature>
<gene>
    <name evidence="2" type="ORF">HV284_12385</name>
</gene>
<protein>
    <recommendedName>
        <fullName evidence="4">Fimbrial protein</fullName>
    </recommendedName>
</protein>
<dbReference type="GO" id="GO:0007155">
    <property type="term" value="P:cell adhesion"/>
    <property type="evidence" value="ECO:0007669"/>
    <property type="project" value="InterPro"/>
</dbReference>
<dbReference type="Proteomes" id="UP000512115">
    <property type="component" value="Chromosome"/>
</dbReference>
<evidence type="ECO:0000313" key="3">
    <source>
        <dbReference type="Proteomes" id="UP000512115"/>
    </source>
</evidence>
<dbReference type="RefSeq" id="WP_033555776.1">
    <property type="nucleotide sequence ID" value="NZ_CP056159.1"/>
</dbReference>
<accession>A0A7H9K7A3</accession>
<name>A0A7H9K7A3_9ESCH</name>
<evidence type="ECO:0000313" key="2">
    <source>
        <dbReference type="EMBL" id="QLV01818.1"/>
    </source>
</evidence>
<sequence length="336" mass="37209">MRKISMLCMLMACGHVYADGSQWVLWDPLNYVPRVTVEGDYNEMSTEFKVLFDFPAYNGAIKAIEVEHLGTANGEIGVREKFNWVLGPENFQLNVGGYNISFKDPQVESSNGRFWDRGQPSGIFAYAAVVPFDYNYPVYFNVKPGDIIPSGIDNLPMSMRLSYKLSVPVDIPAGNYRVHVPNIKLGFEEHKLWGEKHSSKPSTIGAEMWALMRPTDIYFDLNISTKCAYDINQLNINHGVISPGVNTAQPVSFTISCDRPANVTLELSGDEENKTKCGDGGECVLEFDAPKSSKKIKTINGLTGSETSKIFSTFYPKKGLQAGEFSGSAILKVNVL</sequence>
<dbReference type="InterPro" id="IPR036937">
    <property type="entry name" value="Adhesion_dom_fimbrial_sf"/>
</dbReference>
<keyword evidence="1" id="KW-0732">Signal</keyword>
<evidence type="ECO:0008006" key="4">
    <source>
        <dbReference type="Google" id="ProtNLM"/>
    </source>
</evidence>
<feature type="chain" id="PRO_5028812391" description="Fimbrial protein" evidence="1">
    <location>
        <begin position="19"/>
        <end position="336"/>
    </location>
</feature>
<dbReference type="EMBL" id="CP056159">
    <property type="protein sequence ID" value="QLV01818.1"/>
    <property type="molecule type" value="Genomic_DNA"/>
</dbReference>
<reference evidence="2 3" key="1">
    <citation type="submission" date="2020-06" db="EMBL/GenBank/DDBJ databases">
        <title>REHAB project genomes.</title>
        <authorList>
            <person name="Shaw L.P."/>
        </authorList>
    </citation>
    <scope>NUCLEOTIDE SEQUENCE [LARGE SCALE GENOMIC DNA]</scope>
    <source>
        <strain evidence="2 3">RHBSTW-00814</strain>
    </source>
</reference>